<reference evidence="5 6" key="1">
    <citation type="submission" date="2020-08" db="EMBL/GenBank/DDBJ databases">
        <title>Sequencing the genomes of 1000 actinobacteria strains.</title>
        <authorList>
            <person name="Klenk H.-P."/>
        </authorList>
    </citation>
    <scope>NUCLEOTIDE SEQUENCE [LARGE SCALE GENOMIC DNA]</scope>
    <source>
        <strain evidence="5 6">DSM 45267</strain>
    </source>
</reference>
<dbReference type="PROSITE" id="PS01124">
    <property type="entry name" value="HTH_ARAC_FAMILY_2"/>
    <property type="match status" value="1"/>
</dbReference>
<sequence>MTTVLAPEADRTLEFDTFASTVSKAFVPLETRDAAPGFRGRVRGVPAGSSHVSEVTADAHTVQRTQRTISTSDPGYLKVGLQVRGHGFVTQGDRLACLRPGELALYDTARPYRLRFDQSFEMLVLMFPRQLLRLSDGELSSLTARPMGGESGLNTVAVQLLRRLSDKVTRPDPAVAAHLADSAIELLAALFVEHLGRTPDVELSRPHGALRARIGAFIEANLCDPDLDVPTVAEAHHISVRQLQKIFEGEHATVSGWIRERRLERCRRDLTDPRLAHLPISAVGARAGLHDSAHFVRVFKARYGVTPGAFRRSQQPCT</sequence>
<keyword evidence="2 5" id="KW-0238">DNA-binding</keyword>
<keyword evidence="6" id="KW-1185">Reference proteome</keyword>
<evidence type="ECO:0000313" key="5">
    <source>
        <dbReference type="EMBL" id="MBB3664572.1"/>
    </source>
</evidence>
<dbReference type="Pfam" id="PF14525">
    <property type="entry name" value="AraC_binding_2"/>
    <property type="match status" value="1"/>
</dbReference>
<evidence type="ECO:0000313" key="6">
    <source>
        <dbReference type="Proteomes" id="UP000564573"/>
    </source>
</evidence>
<dbReference type="InterPro" id="IPR009057">
    <property type="entry name" value="Homeodomain-like_sf"/>
</dbReference>
<evidence type="ECO:0000256" key="2">
    <source>
        <dbReference type="ARBA" id="ARBA00023125"/>
    </source>
</evidence>
<dbReference type="Pfam" id="PF12833">
    <property type="entry name" value="HTH_18"/>
    <property type="match status" value="1"/>
</dbReference>
<dbReference type="InterPro" id="IPR035418">
    <property type="entry name" value="AraC-bd_2"/>
</dbReference>
<dbReference type="AlphaFoldDB" id="A0A839XKZ6"/>
<keyword evidence="1" id="KW-0805">Transcription regulation</keyword>
<dbReference type="GO" id="GO:0003700">
    <property type="term" value="F:DNA-binding transcription factor activity"/>
    <property type="evidence" value="ECO:0007669"/>
    <property type="project" value="InterPro"/>
</dbReference>
<dbReference type="EMBL" id="JACIBS010000001">
    <property type="protein sequence ID" value="MBB3664572.1"/>
    <property type="molecule type" value="Genomic_DNA"/>
</dbReference>
<keyword evidence="3" id="KW-0804">Transcription</keyword>
<proteinExistence type="predicted"/>
<dbReference type="InterPro" id="IPR018060">
    <property type="entry name" value="HTH_AraC"/>
</dbReference>
<evidence type="ECO:0000259" key="4">
    <source>
        <dbReference type="PROSITE" id="PS01124"/>
    </source>
</evidence>
<protein>
    <submittedName>
        <fullName evidence="5">AraC-like DNA-binding protein</fullName>
    </submittedName>
</protein>
<dbReference type="PANTHER" id="PTHR46796">
    <property type="entry name" value="HTH-TYPE TRANSCRIPTIONAL ACTIVATOR RHAS-RELATED"/>
    <property type="match status" value="1"/>
</dbReference>
<dbReference type="InterPro" id="IPR050204">
    <property type="entry name" value="AraC_XylS_family_regulators"/>
</dbReference>
<gene>
    <name evidence="5" type="ORF">FB384_003476</name>
</gene>
<dbReference type="Proteomes" id="UP000564573">
    <property type="component" value="Unassembled WGS sequence"/>
</dbReference>
<dbReference type="SUPFAM" id="SSF46689">
    <property type="entry name" value="Homeodomain-like"/>
    <property type="match status" value="1"/>
</dbReference>
<comment type="caution">
    <text evidence="5">The sequence shown here is derived from an EMBL/GenBank/DDBJ whole genome shotgun (WGS) entry which is preliminary data.</text>
</comment>
<evidence type="ECO:0000256" key="3">
    <source>
        <dbReference type="ARBA" id="ARBA00023163"/>
    </source>
</evidence>
<feature type="domain" description="HTH araC/xylS-type" evidence="4">
    <location>
        <begin position="212"/>
        <end position="313"/>
    </location>
</feature>
<evidence type="ECO:0000256" key="1">
    <source>
        <dbReference type="ARBA" id="ARBA00023015"/>
    </source>
</evidence>
<accession>A0A839XKZ6</accession>
<name>A0A839XKZ6_9PSEU</name>
<dbReference type="GO" id="GO:0043565">
    <property type="term" value="F:sequence-specific DNA binding"/>
    <property type="evidence" value="ECO:0007669"/>
    <property type="project" value="InterPro"/>
</dbReference>
<dbReference type="SMART" id="SM00342">
    <property type="entry name" value="HTH_ARAC"/>
    <property type="match status" value="1"/>
</dbReference>
<dbReference type="RefSeq" id="WP_183784365.1">
    <property type="nucleotide sequence ID" value="NZ_JACIBS010000001.1"/>
</dbReference>
<dbReference type="PANTHER" id="PTHR46796:SF6">
    <property type="entry name" value="ARAC SUBFAMILY"/>
    <property type="match status" value="1"/>
</dbReference>
<dbReference type="Gene3D" id="1.10.10.60">
    <property type="entry name" value="Homeodomain-like"/>
    <property type="match status" value="1"/>
</dbReference>
<organism evidence="5 6">
    <name type="scientific">Prauserella sediminis</name>
    <dbReference type="NCBI Taxonomy" id="577680"/>
    <lineage>
        <taxon>Bacteria</taxon>
        <taxon>Bacillati</taxon>
        <taxon>Actinomycetota</taxon>
        <taxon>Actinomycetes</taxon>
        <taxon>Pseudonocardiales</taxon>
        <taxon>Pseudonocardiaceae</taxon>
        <taxon>Prauserella</taxon>
        <taxon>Prauserella salsuginis group</taxon>
    </lineage>
</organism>